<evidence type="ECO:0000313" key="3">
    <source>
        <dbReference type="EMBL" id="TGY38427.1"/>
    </source>
</evidence>
<protein>
    <submittedName>
        <fullName evidence="3">TlpA family protein disulfide reductase</fullName>
    </submittedName>
</protein>
<dbReference type="PANTHER" id="PTHR42852">
    <property type="entry name" value="THIOL:DISULFIDE INTERCHANGE PROTEIN DSBE"/>
    <property type="match status" value="1"/>
</dbReference>
<dbReference type="CDD" id="cd02966">
    <property type="entry name" value="TlpA_like_family"/>
    <property type="match status" value="1"/>
</dbReference>
<dbReference type="InterPro" id="IPR036249">
    <property type="entry name" value="Thioredoxin-like_sf"/>
</dbReference>
<dbReference type="AlphaFoldDB" id="A0A4S2D9J2"/>
<comment type="caution">
    <text evidence="3">The sequence shown here is derived from an EMBL/GenBank/DDBJ whole genome shotgun (WGS) entry which is preliminary data.</text>
</comment>
<dbReference type="RefSeq" id="WP_135948796.1">
    <property type="nucleotide sequence ID" value="NZ_SRYO01000002.1"/>
</dbReference>
<evidence type="ECO:0000256" key="1">
    <source>
        <dbReference type="SAM" id="MobiDB-lite"/>
    </source>
</evidence>
<dbReference type="PROSITE" id="PS51352">
    <property type="entry name" value="THIOREDOXIN_2"/>
    <property type="match status" value="1"/>
</dbReference>
<reference evidence="3 4" key="1">
    <citation type="submission" date="2019-04" db="EMBL/GenBank/DDBJ databases">
        <title>Microbes associate with the intestines of laboratory mice.</title>
        <authorList>
            <person name="Navarre W."/>
            <person name="Wong E."/>
            <person name="Huang K."/>
            <person name="Tropini C."/>
            <person name="Ng K."/>
            <person name="Yu B."/>
        </authorList>
    </citation>
    <scope>NUCLEOTIDE SEQUENCE [LARGE SCALE GENOMIC DNA]</scope>
    <source>
        <strain evidence="3 4">NM46_B2-13</strain>
    </source>
</reference>
<feature type="compositionally biased region" description="Gly residues" evidence="1">
    <location>
        <begin position="37"/>
        <end position="46"/>
    </location>
</feature>
<feature type="domain" description="Thioredoxin" evidence="2">
    <location>
        <begin position="43"/>
        <end position="182"/>
    </location>
</feature>
<dbReference type="PANTHER" id="PTHR42852:SF13">
    <property type="entry name" value="PROTEIN DIPZ"/>
    <property type="match status" value="1"/>
</dbReference>
<dbReference type="Pfam" id="PF00578">
    <property type="entry name" value="AhpC-TSA"/>
    <property type="match status" value="1"/>
</dbReference>
<dbReference type="Gene3D" id="3.40.30.10">
    <property type="entry name" value="Glutaredoxin"/>
    <property type="match status" value="1"/>
</dbReference>
<accession>A0A4S2D9J2</accession>
<dbReference type="InterPro" id="IPR000866">
    <property type="entry name" value="AhpC/TSA"/>
</dbReference>
<feature type="region of interest" description="Disordered" evidence="1">
    <location>
        <begin position="37"/>
        <end position="61"/>
    </location>
</feature>
<sequence length="182" mass="19551">MTVTRNRRTILSITALMAVAILVVVLALTALNRGAGAGTTTGGASGNGVERIETTSTEGEPVAVPGERPTVLYFMASWCFTCVPQAESMKELEAEYADRAQFVAVDVTPENTKAEVDAFRELAGFPEHPYVVDQTGQLSKKYEIISLDSTVVIAPDGEVLARADAQPMRTEALQTFLEETLP</sequence>
<dbReference type="EMBL" id="SRYO01000002">
    <property type="protein sequence ID" value="TGY38427.1"/>
    <property type="molecule type" value="Genomic_DNA"/>
</dbReference>
<dbReference type="OrthoDB" id="5006127at2"/>
<evidence type="ECO:0000259" key="2">
    <source>
        <dbReference type="PROSITE" id="PS51352"/>
    </source>
</evidence>
<proteinExistence type="predicted"/>
<dbReference type="InterPro" id="IPR050553">
    <property type="entry name" value="Thioredoxin_ResA/DsbE_sf"/>
</dbReference>
<dbReference type="GO" id="GO:0016209">
    <property type="term" value="F:antioxidant activity"/>
    <property type="evidence" value="ECO:0007669"/>
    <property type="project" value="InterPro"/>
</dbReference>
<dbReference type="GO" id="GO:0016491">
    <property type="term" value="F:oxidoreductase activity"/>
    <property type="evidence" value="ECO:0007669"/>
    <property type="project" value="InterPro"/>
</dbReference>
<dbReference type="Proteomes" id="UP000309893">
    <property type="component" value="Unassembled WGS sequence"/>
</dbReference>
<name>A0A4S2D9J2_9MICO</name>
<dbReference type="SUPFAM" id="SSF52833">
    <property type="entry name" value="Thioredoxin-like"/>
    <property type="match status" value="1"/>
</dbReference>
<gene>
    <name evidence="3" type="ORF">E5344_04115</name>
</gene>
<evidence type="ECO:0000313" key="4">
    <source>
        <dbReference type="Proteomes" id="UP000309893"/>
    </source>
</evidence>
<organism evidence="3 4">
    <name type="scientific">Microbacterium laevaniformans</name>
    <dbReference type="NCBI Taxonomy" id="36807"/>
    <lineage>
        <taxon>Bacteria</taxon>
        <taxon>Bacillati</taxon>
        <taxon>Actinomycetota</taxon>
        <taxon>Actinomycetes</taxon>
        <taxon>Micrococcales</taxon>
        <taxon>Microbacteriaceae</taxon>
        <taxon>Microbacterium</taxon>
    </lineage>
</organism>
<dbReference type="InterPro" id="IPR013766">
    <property type="entry name" value="Thioredoxin_domain"/>
</dbReference>